<dbReference type="Proteomes" id="UP000248795">
    <property type="component" value="Unassembled WGS sequence"/>
</dbReference>
<dbReference type="InterPro" id="IPR000073">
    <property type="entry name" value="AB_hydrolase_1"/>
</dbReference>
<evidence type="ECO:0000313" key="2">
    <source>
        <dbReference type="EMBL" id="PZF77087.1"/>
    </source>
</evidence>
<dbReference type="Pfam" id="PF00561">
    <property type="entry name" value="Abhydrolase_1"/>
    <property type="match status" value="1"/>
</dbReference>
<dbReference type="EMBL" id="QKVK01000004">
    <property type="protein sequence ID" value="PZF77087.1"/>
    <property type="molecule type" value="Genomic_DNA"/>
</dbReference>
<name>A0A2W2BMK4_9HYPH</name>
<dbReference type="GO" id="GO:0004806">
    <property type="term" value="F:triacylglycerol lipase activity"/>
    <property type="evidence" value="ECO:0007669"/>
    <property type="project" value="TreeGrafter"/>
</dbReference>
<evidence type="ECO:0000259" key="1">
    <source>
        <dbReference type="Pfam" id="PF00561"/>
    </source>
</evidence>
<feature type="domain" description="AB hydrolase-1" evidence="1">
    <location>
        <begin position="20"/>
        <end position="124"/>
    </location>
</feature>
<dbReference type="PANTHER" id="PTHR43433:SF5">
    <property type="entry name" value="AB HYDROLASE-1 DOMAIN-CONTAINING PROTEIN"/>
    <property type="match status" value="1"/>
</dbReference>
<dbReference type="InterPro" id="IPR029058">
    <property type="entry name" value="AB_hydrolase_fold"/>
</dbReference>
<accession>A0A2W2BMK4</accession>
<dbReference type="SUPFAM" id="SSF53474">
    <property type="entry name" value="alpha/beta-Hydrolases"/>
    <property type="match status" value="1"/>
</dbReference>
<dbReference type="InterPro" id="IPR050471">
    <property type="entry name" value="AB_hydrolase"/>
</dbReference>
<gene>
    <name evidence="2" type="ORF">DK847_10385</name>
</gene>
<dbReference type="Gene3D" id="3.40.50.1820">
    <property type="entry name" value="alpha/beta hydrolase"/>
    <property type="match status" value="1"/>
</dbReference>
<keyword evidence="2" id="KW-0378">Hydrolase</keyword>
<dbReference type="AlphaFoldDB" id="A0A2W2BMK4"/>
<dbReference type="RefSeq" id="WP_111198665.1">
    <property type="nucleotide sequence ID" value="NZ_QKVK01000004.1"/>
</dbReference>
<reference evidence="3" key="1">
    <citation type="submission" date="2018-06" db="EMBL/GenBank/DDBJ databases">
        <title>Aestuariibacter litoralis strain KCTC 52945T.</title>
        <authorList>
            <person name="Li X."/>
            <person name="Salam N."/>
            <person name="Li J.-L."/>
            <person name="Chen Y.-M."/>
            <person name="Yang Z.-W."/>
            <person name="Zhang L.-Y."/>
            <person name="Han M.-X."/>
            <person name="Xiao M."/>
            <person name="Li W.-J."/>
        </authorList>
    </citation>
    <scope>NUCLEOTIDE SEQUENCE [LARGE SCALE GENOMIC DNA]</scope>
    <source>
        <strain evidence="3">KCTC 52945</strain>
    </source>
</reference>
<dbReference type="GO" id="GO:0046503">
    <property type="term" value="P:glycerolipid catabolic process"/>
    <property type="evidence" value="ECO:0007669"/>
    <property type="project" value="TreeGrafter"/>
</dbReference>
<evidence type="ECO:0000313" key="3">
    <source>
        <dbReference type="Proteomes" id="UP000248795"/>
    </source>
</evidence>
<dbReference type="PRINTS" id="PR00111">
    <property type="entry name" value="ABHYDROLASE"/>
</dbReference>
<comment type="caution">
    <text evidence="2">The sequence shown here is derived from an EMBL/GenBank/DDBJ whole genome shotgun (WGS) entry which is preliminary data.</text>
</comment>
<dbReference type="PANTHER" id="PTHR43433">
    <property type="entry name" value="HYDROLASE, ALPHA/BETA FOLD FAMILY PROTEIN"/>
    <property type="match status" value="1"/>
</dbReference>
<sequence length="247" mass="26463">MHKFNSGGVEIAYQMAGEGPPILLIHGFASNARVNWWDTSWVRTLTEAGRRVISFDHRGHGASEKLYDSALYPAAEMAEDARRLLDHLGIAQADVMGYSMGARVSAFLAIAHPDRVRRAVFAGLASRMITGVGGAEAIALALEAPSRNDVSDIAAKAFRIFAEQTKSDLKALAACIRSSRERITVAELATIRVPVLVVAGEKDEVAGDVETLVKAIPGARGVTLPNRNHMNAVGDRGYKDAVLAFLG</sequence>
<organism evidence="2 3">
    <name type="scientific">Aestuariivirga litoralis</name>
    <dbReference type="NCBI Taxonomy" id="2650924"/>
    <lineage>
        <taxon>Bacteria</taxon>
        <taxon>Pseudomonadati</taxon>
        <taxon>Pseudomonadota</taxon>
        <taxon>Alphaproteobacteria</taxon>
        <taxon>Hyphomicrobiales</taxon>
        <taxon>Aestuariivirgaceae</taxon>
        <taxon>Aestuariivirga</taxon>
    </lineage>
</organism>
<keyword evidence="3" id="KW-1185">Reference proteome</keyword>
<proteinExistence type="predicted"/>
<protein>
    <submittedName>
        <fullName evidence="2">Alpha/beta hydrolase</fullName>
    </submittedName>
</protein>